<dbReference type="STRING" id="1449351.RISW2_06365"/>
<proteinExistence type="predicted"/>
<gene>
    <name evidence="1" type="ORF">RISW2_06365</name>
</gene>
<dbReference type="PATRIC" id="fig|1449351.3.peg.2572"/>
<dbReference type="EMBL" id="JAME01000018">
    <property type="protein sequence ID" value="ETX28508.1"/>
    <property type="molecule type" value="Genomic_DNA"/>
</dbReference>
<organism evidence="1 2">
    <name type="scientific">Roseivivax isoporae LMG 25204</name>
    <dbReference type="NCBI Taxonomy" id="1449351"/>
    <lineage>
        <taxon>Bacteria</taxon>
        <taxon>Pseudomonadati</taxon>
        <taxon>Pseudomonadota</taxon>
        <taxon>Alphaproteobacteria</taxon>
        <taxon>Rhodobacterales</taxon>
        <taxon>Roseobacteraceae</taxon>
        <taxon>Roseivivax</taxon>
    </lineage>
</organism>
<protein>
    <submittedName>
        <fullName evidence="1">Peptide-binding protein</fullName>
    </submittedName>
</protein>
<name>X7F752_9RHOB</name>
<dbReference type="eggNOG" id="COG4991">
    <property type="taxonomic scope" value="Bacteria"/>
</dbReference>
<keyword evidence="2" id="KW-1185">Reference proteome</keyword>
<accession>X7F752</accession>
<dbReference type="Proteomes" id="UP000023430">
    <property type="component" value="Unassembled WGS sequence"/>
</dbReference>
<dbReference type="eggNOG" id="COG3650">
    <property type="taxonomic scope" value="Bacteria"/>
</dbReference>
<dbReference type="Gene3D" id="2.30.30.40">
    <property type="entry name" value="SH3 Domains"/>
    <property type="match status" value="1"/>
</dbReference>
<evidence type="ECO:0000313" key="2">
    <source>
        <dbReference type="Proteomes" id="UP000023430"/>
    </source>
</evidence>
<comment type="caution">
    <text evidence="1">The sequence shown here is derived from an EMBL/GenBank/DDBJ whole genome shotgun (WGS) entry which is preliminary data.</text>
</comment>
<reference evidence="1 2" key="1">
    <citation type="submission" date="2014-01" db="EMBL/GenBank/DDBJ databases">
        <title>Roseivivax isoporae LMG 25204 Genome Sequencing.</title>
        <authorList>
            <person name="Lai Q."/>
            <person name="Li G."/>
            <person name="Shao Z."/>
        </authorList>
    </citation>
    <scope>NUCLEOTIDE SEQUENCE [LARGE SCALE GENOMIC DNA]</scope>
    <source>
        <strain evidence="1 2">LMG 25204</strain>
    </source>
</reference>
<dbReference type="AlphaFoldDB" id="X7F752"/>
<evidence type="ECO:0000313" key="1">
    <source>
        <dbReference type="EMBL" id="ETX28508.1"/>
    </source>
</evidence>
<sequence>MPALFSVAGVAPGDVLNIRAEPDAAAEKIGELAPDAVGVEVTARTAPDGWGRVNTGERAGWVSLGFLAPQDGGALPEVSRLSCFGTEPFWSLDADAGGLSNLSDPEGEALFLTGPVQPGAGRSDVFGVTGGAAGRTLALAIRAAECSDGMSDRLYGLSATVLVGGTMPRTLAGCCSLDTAER</sequence>